<organism evidence="2 3">
    <name type="scientific">Diaphorina citri</name>
    <name type="common">Asian citrus psyllid</name>
    <dbReference type="NCBI Taxonomy" id="121845"/>
    <lineage>
        <taxon>Eukaryota</taxon>
        <taxon>Metazoa</taxon>
        <taxon>Ecdysozoa</taxon>
        <taxon>Arthropoda</taxon>
        <taxon>Hexapoda</taxon>
        <taxon>Insecta</taxon>
        <taxon>Pterygota</taxon>
        <taxon>Neoptera</taxon>
        <taxon>Paraneoptera</taxon>
        <taxon>Hemiptera</taxon>
        <taxon>Sternorrhyncha</taxon>
        <taxon>Psylloidea</taxon>
        <taxon>Psyllidae</taxon>
        <taxon>Diaphorininae</taxon>
        <taxon>Diaphorina</taxon>
    </lineage>
</organism>
<evidence type="ECO:0000259" key="1">
    <source>
        <dbReference type="Pfam" id="PF05699"/>
    </source>
</evidence>
<feature type="domain" description="HAT C-terminal dimerisation" evidence="1">
    <location>
        <begin position="366"/>
        <end position="418"/>
    </location>
</feature>
<dbReference type="GeneID" id="103506250"/>
<sequence>MYYFFFFFRYVAQNEVVERFIRFENVSVDRTAQALFNHIERILNEFELQTKLICQTYDGAAVMSGEHDQLQKLLQEKYPTAMFVHCYAHELNLVLQQSVNNITACKVFYSTCSGFAAFFSRAASRSVALTNYANKKFPTIGTRWVYNARLIKVLEEQHVELKALLEDMSNSTILDRETSATAKGFLNFISEQEFRFLLRIFAQIMPRAEILFETLQKTSKDVAFCSRQVDQFLNDVEKVREAVSSIWEEINDHPDDTGELTERGKRYRALGYQICDNISQRIRERFNSLPDFFDLLNVEKFKSHKKLFPHQSFYNLLKQYPMFKSIKSDLKLELECLYADPDCGKEKKVQDLYSYLKTSGLAQIWTEVSKLVELFLCIPATSVGVERSCSALKRIQTFQRNKQSQDRKSEIGLLTIEKKLLTQIQKKASFHDSVIDIFKNQKERRFHLDFK</sequence>
<dbReference type="Pfam" id="PF05699">
    <property type="entry name" value="Dimer_Tnp_hAT"/>
    <property type="match status" value="1"/>
</dbReference>
<dbReference type="GO" id="GO:0046983">
    <property type="term" value="F:protein dimerization activity"/>
    <property type="evidence" value="ECO:0007669"/>
    <property type="project" value="InterPro"/>
</dbReference>
<dbReference type="RefSeq" id="XP_026677166.1">
    <property type="nucleotide sequence ID" value="XM_026821365.1"/>
</dbReference>
<dbReference type="KEGG" id="dci:103506250"/>
<protein>
    <submittedName>
        <fullName evidence="3">Zinc finger MYM-type protein 1-like</fullName>
    </submittedName>
</protein>
<dbReference type="PaxDb" id="121845-A0A3Q0ILJ7"/>
<proteinExistence type="predicted"/>
<gene>
    <name evidence="3" type="primary">LOC103506250</name>
</gene>
<name>A0A3Q0ILJ7_DIACI</name>
<accession>A0A3Q0ILJ7</accession>
<reference evidence="3" key="1">
    <citation type="submission" date="2025-08" db="UniProtKB">
        <authorList>
            <consortium name="RefSeq"/>
        </authorList>
    </citation>
    <scope>IDENTIFICATION</scope>
</reference>
<dbReference type="Proteomes" id="UP000079169">
    <property type="component" value="Unplaced"/>
</dbReference>
<evidence type="ECO:0000313" key="2">
    <source>
        <dbReference type="Proteomes" id="UP000079169"/>
    </source>
</evidence>
<dbReference type="InterPro" id="IPR012337">
    <property type="entry name" value="RNaseH-like_sf"/>
</dbReference>
<evidence type="ECO:0000313" key="3">
    <source>
        <dbReference type="RefSeq" id="XP_026677166.1"/>
    </source>
</evidence>
<dbReference type="PANTHER" id="PTHR45749:SF28">
    <property type="entry name" value="ZINC FINGER MYM-TYPE PROTEIN 1-LIKE-RELATED"/>
    <property type="match status" value="1"/>
</dbReference>
<dbReference type="PANTHER" id="PTHR45749">
    <property type="match status" value="1"/>
</dbReference>
<dbReference type="InterPro" id="IPR008906">
    <property type="entry name" value="HATC_C_dom"/>
</dbReference>
<keyword evidence="2" id="KW-1185">Reference proteome</keyword>
<dbReference type="SUPFAM" id="SSF53098">
    <property type="entry name" value="Ribonuclease H-like"/>
    <property type="match status" value="1"/>
</dbReference>
<dbReference type="AlphaFoldDB" id="A0A3Q0ILJ7"/>